<dbReference type="EC" id="1.14.11.47" evidence="7"/>
<evidence type="ECO:0000259" key="6">
    <source>
        <dbReference type="PROSITE" id="PS51184"/>
    </source>
</evidence>
<evidence type="ECO:0000256" key="5">
    <source>
        <dbReference type="ARBA" id="ARBA00023004"/>
    </source>
</evidence>
<feature type="domain" description="JmjC" evidence="6">
    <location>
        <begin position="93"/>
        <end position="222"/>
    </location>
</feature>
<dbReference type="Gene3D" id="3.40.366.30">
    <property type="entry name" value="50S ribosomal protein L16 arginine hydroxylase, Chain A, Domain 2"/>
    <property type="match status" value="1"/>
</dbReference>
<dbReference type="AlphaFoldDB" id="A0A7W6BRB2"/>
<dbReference type="EMBL" id="JACIDT010000011">
    <property type="protein sequence ID" value="MBB3927353.1"/>
    <property type="molecule type" value="Genomic_DNA"/>
</dbReference>
<dbReference type="Pfam" id="PF20514">
    <property type="entry name" value="WHD_ROXA"/>
    <property type="match status" value="1"/>
</dbReference>
<keyword evidence="5" id="KW-0408">Iron</keyword>
<dbReference type="Proteomes" id="UP000571950">
    <property type="component" value="Unassembled WGS sequence"/>
</dbReference>
<evidence type="ECO:0000256" key="1">
    <source>
        <dbReference type="ARBA" id="ARBA00001954"/>
    </source>
</evidence>
<dbReference type="SMART" id="SM00558">
    <property type="entry name" value="JmjC"/>
    <property type="match status" value="1"/>
</dbReference>
<dbReference type="PANTHER" id="PTHR13096:SF8">
    <property type="entry name" value="RIBOSOMAL OXYGENASE 1"/>
    <property type="match status" value="1"/>
</dbReference>
<name>A0A7W6BRB2_9SPHN</name>
<keyword evidence="7" id="KW-0687">Ribonucleoprotein</keyword>
<dbReference type="PANTHER" id="PTHR13096">
    <property type="entry name" value="MINA53 MYC INDUCED NUCLEAR ANTIGEN"/>
    <property type="match status" value="1"/>
</dbReference>
<dbReference type="Gene3D" id="2.60.120.650">
    <property type="entry name" value="Cupin"/>
    <property type="match status" value="1"/>
</dbReference>
<reference evidence="7 8" key="1">
    <citation type="submission" date="2020-08" db="EMBL/GenBank/DDBJ databases">
        <title>Genomic Encyclopedia of Type Strains, Phase IV (KMG-IV): sequencing the most valuable type-strain genomes for metagenomic binning, comparative biology and taxonomic classification.</title>
        <authorList>
            <person name="Goeker M."/>
        </authorList>
    </citation>
    <scope>NUCLEOTIDE SEQUENCE [LARGE SCALE GENOMIC DNA]</scope>
    <source>
        <strain evidence="7 8">DSM 26189</strain>
    </source>
</reference>
<protein>
    <submittedName>
        <fullName evidence="7">50S ribosomal protein L16 3-hydroxylase</fullName>
        <ecNumber evidence="7">1.14.11.47</ecNumber>
    </submittedName>
</protein>
<dbReference type="GO" id="GO:0005840">
    <property type="term" value="C:ribosome"/>
    <property type="evidence" value="ECO:0007669"/>
    <property type="project" value="UniProtKB-KW"/>
</dbReference>
<dbReference type="InterPro" id="IPR039994">
    <property type="entry name" value="NO66-like"/>
</dbReference>
<dbReference type="PROSITE" id="PS51184">
    <property type="entry name" value="JMJC"/>
    <property type="match status" value="1"/>
</dbReference>
<comment type="caution">
    <text evidence="7">The sequence shown here is derived from an EMBL/GenBank/DDBJ whole genome shotgun (WGS) entry which is preliminary data.</text>
</comment>
<evidence type="ECO:0000313" key="8">
    <source>
        <dbReference type="Proteomes" id="UP000571950"/>
    </source>
</evidence>
<dbReference type="RefSeq" id="WP_188072852.1">
    <property type="nucleotide sequence ID" value="NZ_BSPS01000034.1"/>
</dbReference>
<proteinExistence type="predicted"/>
<keyword evidence="3" id="KW-0223">Dioxygenase</keyword>
<evidence type="ECO:0000313" key="7">
    <source>
        <dbReference type="EMBL" id="MBB3927353.1"/>
    </source>
</evidence>
<dbReference type="InterPro" id="IPR003347">
    <property type="entry name" value="JmjC_dom"/>
</dbReference>
<evidence type="ECO:0000256" key="3">
    <source>
        <dbReference type="ARBA" id="ARBA00022964"/>
    </source>
</evidence>
<dbReference type="Pfam" id="PF08007">
    <property type="entry name" value="JmjC_2"/>
    <property type="match status" value="1"/>
</dbReference>
<dbReference type="GO" id="GO:0016706">
    <property type="term" value="F:2-oxoglutarate-dependent dioxygenase activity"/>
    <property type="evidence" value="ECO:0007669"/>
    <property type="project" value="TreeGrafter"/>
</dbReference>
<gene>
    <name evidence="7" type="ORF">GGR43_003082</name>
</gene>
<evidence type="ECO:0000256" key="4">
    <source>
        <dbReference type="ARBA" id="ARBA00023002"/>
    </source>
</evidence>
<sequence>MKLAHFDAGLFLNGYWQKRPLLIRNPWDVWRNPLEPDELAGLACEEGVEARLVTRDGDRLAMESGPLPEARFGELGDGPWTLLVQAVDHHASDVAALIEPFRFVPDWRIDDVMVSYATDGGGVGPHYDQYDVFLVQGLGRRRWRVGPRCDAATPLVPHEDLRLIGDFEATGDWILEPGDILYVPPGFAHDGIAVGDDCMTYSIGFRAPSRAELVEGWCGHQADALAEDDRYADPDLTIQAHPGEIAAPALDRLHAMVMEALSDRDAFARWFGLHASQPKYAEADWRPEEPIGRQEVRALLAERVALVRNPASRFAFIRQREDAILLFVDGHCFDCAGDAASLAEQLCAGPALTVDPALAASPAVLALIAALIDQGSLAFDDGE</sequence>
<keyword evidence="2" id="KW-0479">Metal-binding</keyword>
<evidence type="ECO:0000256" key="2">
    <source>
        <dbReference type="ARBA" id="ARBA00022723"/>
    </source>
</evidence>
<comment type="cofactor">
    <cofactor evidence="1">
        <name>Fe(2+)</name>
        <dbReference type="ChEBI" id="CHEBI:29033"/>
    </cofactor>
</comment>
<accession>A0A7W6BRB2</accession>
<keyword evidence="8" id="KW-1185">Reference proteome</keyword>
<keyword evidence="7" id="KW-0689">Ribosomal protein</keyword>
<dbReference type="GO" id="GO:0046872">
    <property type="term" value="F:metal ion binding"/>
    <property type="evidence" value="ECO:0007669"/>
    <property type="project" value="UniProtKB-KW"/>
</dbReference>
<dbReference type="SUPFAM" id="SSF51197">
    <property type="entry name" value="Clavaminate synthase-like"/>
    <property type="match status" value="1"/>
</dbReference>
<keyword evidence="4 7" id="KW-0560">Oxidoreductase</keyword>
<dbReference type="InterPro" id="IPR046799">
    <property type="entry name" value="ROXA-like_wH"/>
</dbReference>
<organism evidence="7 8">
    <name type="scientific">Sphingobium jiangsuense</name>
    <dbReference type="NCBI Taxonomy" id="870476"/>
    <lineage>
        <taxon>Bacteria</taxon>
        <taxon>Pseudomonadati</taxon>
        <taxon>Pseudomonadota</taxon>
        <taxon>Alphaproteobacteria</taxon>
        <taxon>Sphingomonadales</taxon>
        <taxon>Sphingomonadaceae</taxon>
        <taxon>Sphingobium</taxon>
    </lineage>
</organism>